<keyword evidence="2" id="KW-1185">Reference proteome</keyword>
<organism evidence="1 2">
    <name type="scientific">Auriscalpium vulgare</name>
    <dbReference type="NCBI Taxonomy" id="40419"/>
    <lineage>
        <taxon>Eukaryota</taxon>
        <taxon>Fungi</taxon>
        <taxon>Dikarya</taxon>
        <taxon>Basidiomycota</taxon>
        <taxon>Agaricomycotina</taxon>
        <taxon>Agaricomycetes</taxon>
        <taxon>Russulales</taxon>
        <taxon>Auriscalpiaceae</taxon>
        <taxon>Auriscalpium</taxon>
    </lineage>
</organism>
<dbReference type="EMBL" id="MU276614">
    <property type="protein sequence ID" value="KAI0038034.1"/>
    <property type="molecule type" value="Genomic_DNA"/>
</dbReference>
<evidence type="ECO:0000313" key="1">
    <source>
        <dbReference type="EMBL" id="KAI0038034.1"/>
    </source>
</evidence>
<accession>A0ACB8R1N2</accession>
<reference evidence="1" key="2">
    <citation type="journal article" date="2022" name="New Phytol.">
        <title>Evolutionary transition to the ectomycorrhizal habit in the genomes of a hyperdiverse lineage of mushroom-forming fungi.</title>
        <authorList>
            <person name="Looney B."/>
            <person name="Miyauchi S."/>
            <person name="Morin E."/>
            <person name="Drula E."/>
            <person name="Courty P.E."/>
            <person name="Kohler A."/>
            <person name="Kuo A."/>
            <person name="LaButti K."/>
            <person name="Pangilinan J."/>
            <person name="Lipzen A."/>
            <person name="Riley R."/>
            <person name="Andreopoulos W."/>
            <person name="He G."/>
            <person name="Johnson J."/>
            <person name="Nolan M."/>
            <person name="Tritt A."/>
            <person name="Barry K.W."/>
            <person name="Grigoriev I.V."/>
            <person name="Nagy L.G."/>
            <person name="Hibbett D."/>
            <person name="Henrissat B."/>
            <person name="Matheny P.B."/>
            <person name="Labbe J."/>
            <person name="Martin F.M."/>
        </authorList>
    </citation>
    <scope>NUCLEOTIDE SEQUENCE</scope>
    <source>
        <strain evidence="1">FP105234-sp</strain>
    </source>
</reference>
<dbReference type="Proteomes" id="UP000814033">
    <property type="component" value="Unassembled WGS sequence"/>
</dbReference>
<protein>
    <submittedName>
        <fullName evidence="1">Uncharacterized protein</fullName>
    </submittedName>
</protein>
<reference evidence="1" key="1">
    <citation type="submission" date="2021-02" db="EMBL/GenBank/DDBJ databases">
        <authorList>
            <consortium name="DOE Joint Genome Institute"/>
            <person name="Ahrendt S."/>
            <person name="Looney B.P."/>
            <person name="Miyauchi S."/>
            <person name="Morin E."/>
            <person name="Drula E."/>
            <person name="Courty P.E."/>
            <person name="Chicoki N."/>
            <person name="Fauchery L."/>
            <person name="Kohler A."/>
            <person name="Kuo A."/>
            <person name="Labutti K."/>
            <person name="Pangilinan J."/>
            <person name="Lipzen A."/>
            <person name="Riley R."/>
            <person name="Andreopoulos W."/>
            <person name="He G."/>
            <person name="Johnson J."/>
            <person name="Barry K.W."/>
            <person name="Grigoriev I.V."/>
            <person name="Nagy L."/>
            <person name="Hibbett D."/>
            <person name="Henrissat B."/>
            <person name="Matheny P.B."/>
            <person name="Labbe J."/>
            <person name="Martin F."/>
        </authorList>
    </citation>
    <scope>NUCLEOTIDE SEQUENCE</scope>
    <source>
        <strain evidence="1">FP105234-sp</strain>
    </source>
</reference>
<name>A0ACB8R1N2_9AGAM</name>
<proteinExistence type="predicted"/>
<gene>
    <name evidence="1" type="ORF">FA95DRAFT_1567940</name>
</gene>
<sequence length="80" mass="8629">MPYAWIGLGATWRSCGPLVSSASSVLPRANDQWECRHCGRSLHRALHTIHLAPSRSGSLSVASSIVQVGRPVPPQAFVRP</sequence>
<evidence type="ECO:0000313" key="2">
    <source>
        <dbReference type="Proteomes" id="UP000814033"/>
    </source>
</evidence>
<comment type="caution">
    <text evidence="1">The sequence shown here is derived from an EMBL/GenBank/DDBJ whole genome shotgun (WGS) entry which is preliminary data.</text>
</comment>